<feature type="compositionally biased region" description="Low complexity" evidence="1">
    <location>
        <begin position="604"/>
        <end position="613"/>
    </location>
</feature>
<feature type="compositionally biased region" description="Basic and acidic residues" evidence="1">
    <location>
        <begin position="546"/>
        <end position="556"/>
    </location>
</feature>
<feature type="compositionally biased region" description="Polar residues" evidence="1">
    <location>
        <begin position="229"/>
        <end position="242"/>
    </location>
</feature>
<dbReference type="EMBL" id="LSSN01000717">
    <property type="protein sequence ID" value="OMJ22635.1"/>
    <property type="molecule type" value="Genomic_DNA"/>
</dbReference>
<feature type="compositionally biased region" description="Basic and acidic residues" evidence="1">
    <location>
        <begin position="192"/>
        <end position="201"/>
    </location>
</feature>
<keyword evidence="3" id="KW-1185">Reference proteome</keyword>
<feature type="compositionally biased region" description="Basic and acidic residues" evidence="1">
    <location>
        <begin position="212"/>
        <end position="221"/>
    </location>
</feature>
<feature type="region of interest" description="Disordered" evidence="1">
    <location>
        <begin position="40"/>
        <end position="143"/>
    </location>
</feature>
<feature type="region of interest" description="Disordered" evidence="1">
    <location>
        <begin position="717"/>
        <end position="749"/>
    </location>
</feature>
<feature type="region of interest" description="Disordered" evidence="1">
    <location>
        <begin position="1"/>
        <end position="21"/>
    </location>
</feature>
<name>A0A1R1Y751_9FUNG</name>
<sequence>MNVAGEVSDTATDHNTNIAVESNSAQQVLKTLDEEVAHACSSVPKEDSGSVEPVSTELSSEAKRADAGLAITSVDGVASRSRGELVSGETGQRAETSATEKDKLSGEKNLITHETELVEAGAKVPMDGCTGTEGADSGAENSGAAVPAKIISTDQAKSGLDLKMENSESKEATDFIKNVTITTIDKTSNAAKESDESHRETLANGAADNAEEVAKCGEKGVEIGGGLSTEDSTTNEEVSSKIQEGADVEAANVATKKKISFFTKLNDIFDMKALNFKPQKSKKKKSVLETRKSGDNGDGCGDDDNDDAQNEKKLGIADKDVIVEAVEKEKSEADSGAGGGSVSDAQSSRAIKPDNRRFSLRDMRDKVYGKTGREASSEAEEIPGFIGYIQSFMRKKDKKSIIDDNHSIVFGCDTESVIQSEVGEACKEAEKEHESQALNQEKLDAKKETEQNGGSEVKDEIEKNETMPVKEEAETKESLLTEEVKNSGDEGSVILVSNTADFADKCQQGEPEASNCEEDKAEIVALNAPEAGSESSVRVSEQEEVEVVKEDKTEKKGKGKGKRTGVKPVLFTFKRTAVKKSVVGETLSPVKKAKESVSFKKDSISSWGNSGSSRVIAGGNHGEPSTAFADADREGKDVVMKPGEAAEYSNMAKDLESFISKELGSYAEIDLRMDEKLVADSSVENSQASMAAEEAIAAVSGVPSEKKSRFSLYPLFSFGNKDKGGNQEEKREESKGVEGENGETNEKKEYNLNGLDFKFNGLDLKFK</sequence>
<protein>
    <submittedName>
        <fullName evidence="2">Uncharacterized protein</fullName>
    </submittedName>
</protein>
<feature type="compositionally biased region" description="Polar residues" evidence="1">
    <location>
        <begin position="9"/>
        <end position="21"/>
    </location>
</feature>
<feature type="region of interest" description="Disordered" evidence="1">
    <location>
        <begin position="602"/>
        <end position="635"/>
    </location>
</feature>
<feature type="compositionally biased region" description="Basic and acidic residues" evidence="1">
    <location>
        <begin position="720"/>
        <end position="749"/>
    </location>
</feature>
<comment type="caution">
    <text evidence="2">The sequence shown here is derived from an EMBL/GenBank/DDBJ whole genome shotgun (WGS) entry which is preliminary data.</text>
</comment>
<dbReference type="AlphaFoldDB" id="A0A1R1Y751"/>
<feature type="region of interest" description="Disordered" evidence="1">
    <location>
        <begin position="279"/>
        <end position="364"/>
    </location>
</feature>
<evidence type="ECO:0000313" key="2">
    <source>
        <dbReference type="EMBL" id="OMJ22635.1"/>
    </source>
</evidence>
<dbReference type="Proteomes" id="UP000187283">
    <property type="component" value="Unassembled WGS sequence"/>
</dbReference>
<feature type="compositionally biased region" description="Basic and acidic residues" evidence="1">
    <location>
        <begin position="286"/>
        <end position="295"/>
    </location>
</feature>
<gene>
    <name evidence="2" type="ORF">AYI70_g2754</name>
</gene>
<organism evidence="2 3">
    <name type="scientific">Smittium culicis</name>
    <dbReference type="NCBI Taxonomy" id="133412"/>
    <lineage>
        <taxon>Eukaryota</taxon>
        <taxon>Fungi</taxon>
        <taxon>Fungi incertae sedis</taxon>
        <taxon>Zoopagomycota</taxon>
        <taxon>Kickxellomycotina</taxon>
        <taxon>Harpellomycetes</taxon>
        <taxon>Harpellales</taxon>
        <taxon>Legeriomycetaceae</taxon>
        <taxon>Smittium</taxon>
    </lineage>
</organism>
<feature type="region of interest" description="Disordered" evidence="1">
    <location>
        <begin position="428"/>
        <end position="491"/>
    </location>
</feature>
<evidence type="ECO:0000313" key="3">
    <source>
        <dbReference type="Proteomes" id="UP000187283"/>
    </source>
</evidence>
<feature type="region of interest" description="Disordered" evidence="1">
    <location>
        <begin position="528"/>
        <end position="563"/>
    </location>
</feature>
<evidence type="ECO:0000256" key="1">
    <source>
        <dbReference type="SAM" id="MobiDB-lite"/>
    </source>
</evidence>
<feature type="compositionally biased region" description="Basic and acidic residues" evidence="1">
    <location>
        <begin position="309"/>
        <end position="333"/>
    </location>
</feature>
<feature type="compositionally biased region" description="Basic and acidic residues" evidence="1">
    <location>
        <begin position="428"/>
        <end position="488"/>
    </location>
</feature>
<dbReference type="OrthoDB" id="5689320at2759"/>
<feature type="region of interest" description="Disordered" evidence="1">
    <location>
        <begin position="187"/>
        <end position="245"/>
    </location>
</feature>
<proteinExistence type="predicted"/>
<accession>A0A1R1Y751</accession>
<reference evidence="2 3" key="1">
    <citation type="submission" date="2017-01" db="EMBL/GenBank/DDBJ databases">
        <authorList>
            <person name="Mah S.A."/>
            <person name="Swanson W.J."/>
            <person name="Moy G.W."/>
            <person name="Vacquier V.D."/>
        </authorList>
    </citation>
    <scope>NUCLEOTIDE SEQUENCE [LARGE SCALE GENOMIC DNA]</scope>
    <source>
        <strain evidence="2 3">GSMNP</strain>
    </source>
</reference>
<feature type="compositionally biased region" description="Basic and acidic residues" evidence="1">
    <location>
        <begin position="351"/>
        <end position="364"/>
    </location>
</feature>
<feature type="compositionally biased region" description="Basic and acidic residues" evidence="1">
    <location>
        <begin position="98"/>
        <end position="116"/>
    </location>
</feature>